<keyword evidence="2" id="KW-1185">Reference proteome</keyword>
<reference evidence="1 2" key="1">
    <citation type="submission" date="2016-12" db="EMBL/GenBank/DDBJ databases">
        <authorList>
            <person name="Song W.-J."/>
            <person name="Kurnit D.M."/>
        </authorList>
    </citation>
    <scope>NUCLEOTIDE SEQUENCE [LARGE SCALE GENOMIC DNA]</scope>
    <source>
        <strain evidence="1 2">IMCC3135</strain>
    </source>
</reference>
<evidence type="ECO:0000313" key="1">
    <source>
        <dbReference type="EMBL" id="ASJ70148.1"/>
    </source>
</evidence>
<gene>
    <name evidence="1" type="ORF">IMCC3135_00085</name>
</gene>
<organism evidence="1 2">
    <name type="scientific">Granulosicoccus antarcticus IMCC3135</name>
    <dbReference type="NCBI Taxonomy" id="1192854"/>
    <lineage>
        <taxon>Bacteria</taxon>
        <taxon>Pseudomonadati</taxon>
        <taxon>Pseudomonadota</taxon>
        <taxon>Gammaproteobacteria</taxon>
        <taxon>Chromatiales</taxon>
        <taxon>Granulosicoccaceae</taxon>
        <taxon>Granulosicoccus</taxon>
    </lineage>
</organism>
<protein>
    <submittedName>
        <fullName evidence="1">Uncharacterized protein</fullName>
    </submittedName>
</protein>
<sequence length="514" mass="57973">MQLTVPHRTVADTGSFPVNPDGVAAWLKDLRPLEAESDAREVYRGLKHSNRLHNDVDQRRAVLSCFIPVLRELHVHLSELSHAQPLPLTREFSRSARLRDALLREEAFAFKILLSDSKEPLADDARRAMQALARQAESVAHAYRRIPDALIQDAHQLYALAEEHLLLSSRQGSELLSLQDHYRFILLVSVADLTQQRVRQLQLVLDFLRTCVADVYIEKGREKTTLQSTDYAINLRQGSRPEPALSLLSDVADQIRWFSIAPVLYRIDKYSSRIRPNPTGVLGNDVLERQSLARLHVALSRTRHRRSCRQILHEPRRVVFGHKEVCAHLLYRPDETPAPEETTWNIINQSSQGMCLASAQCRAGLVQVGELISVTELNKPLRGPDERESSKINALLGVVRWVHARGTEGICMGVEYLATSLLPVNVTRNTLINRHDIDQMAADAVQEPESVGENALIIACKVQRTVMQTILMPSYLYQSGDRLLASQGDRSRQVQLRKCLQANGLFSQFSLTDG</sequence>
<dbReference type="AlphaFoldDB" id="A0A2Z2NJT7"/>
<dbReference type="RefSeq" id="WP_088915715.1">
    <property type="nucleotide sequence ID" value="NZ_CP018632.1"/>
</dbReference>
<evidence type="ECO:0000313" key="2">
    <source>
        <dbReference type="Proteomes" id="UP000250079"/>
    </source>
</evidence>
<proteinExistence type="predicted"/>
<dbReference type="Proteomes" id="UP000250079">
    <property type="component" value="Chromosome"/>
</dbReference>
<name>A0A2Z2NJT7_9GAMM</name>
<accession>A0A2Z2NJT7</accession>
<dbReference type="EMBL" id="CP018632">
    <property type="protein sequence ID" value="ASJ70148.1"/>
    <property type="molecule type" value="Genomic_DNA"/>
</dbReference>
<dbReference type="KEGG" id="gai:IMCC3135_00085"/>